<sequence>ISDQVKSRFSLGLSLPQICENFLKAAYDPRISGIYLNIDGLNCGWGKVEEIRRHILNFKKSGSDY</sequence>
<keyword evidence="4" id="KW-0720">Serine protease</keyword>
<evidence type="ECO:0000256" key="2">
    <source>
        <dbReference type="ARBA" id="ARBA00022670"/>
    </source>
</evidence>
<protein>
    <submittedName>
        <fullName evidence="5">Protease 4-like</fullName>
    </submittedName>
</protein>
<dbReference type="GO" id="GO:0008236">
    <property type="term" value="F:serine-type peptidase activity"/>
    <property type="evidence" value="ECO:0007669"/>
    <property type="project" value="UniProtKB-KW"/>
</dbReference>
<dbReference type="GO" id="GO:0006508">
    <property type="term" value="P:proteolysis"/>
    <property type="evidence" value="ECO:0007669"/>
    <property type="project" value="UniProtKB-KW"/>
</dbReference>
<keyword evidence="3" id="KW-0378">Hydrolase</keyword>
<evidence type="ECO:0000256" key="4">
    <source>
        <dbReference type="ARBA" id="ARBA00022825"/>
    </source>
</evidence>
<keyword evidence="2 5" id="KW-0645">Protease</keyword>
<dbReference type="Proteomes" id="UP000265520">
    <property type="component" value="Unassembled WGS sequence"/>
</dbReference>
<evidence type="ECO:0000313" key="5">
    <source>
        <dbReference type="EMBL" id="MCI15322.1"/>
    </source>
</evidence>
<dbReference type="EMBL" id="LXQA010095979">
    <property type="protein sequence ID" value="MCI15322.1"/>
    <property type="molecule type" value="Genomic_DNA"/>
</dbReference>
<dbReference type="AlphaFoldDB" id="A0A392PUG3"/>
<comment type="caution">
    <text evidence="5">The sequence shown here is derived from an EMBL/GenBank/DDBJ whole genome shotgun (WGS) entry which is preliminary data.</text>
</comment>
<evidence type="ECO:0000313" key="6">
    <source>
        <dbReference type="Proteomes" id="UP000265520"/>
    </source>
</evidence>
<dbReference type="PANTHER" id="PTHR33209">
    <property type="entry name" value="PROTEASE 4"/>
    <property type="match status" value="1"/>
</dbReference>
<name>A0A392PUG3_9FABA</name>
<dbReference type="PANTHER" id="PTHR33209:SF1">
    <property type="entry name" value="PEPTIDASE S49 DOMAIN-CONTAINING PROTEIN"/>
    <property type="match status" value="1"/>
</dbReference>
<feature type="non-terminal residue" evidence="5">
    <location>
        <position position="1"/>
    </location>
</feature>
<organism evidence="5 6">
    <name type="scientific">Trifolium medium</name>
    <dbReference type="NCBI Taxonomy" id="97028"/>
    <lineage>
        <taxon>Eukaryota</taxon>
        <taxon>Viridiplantae</taxon>
        <taxon>Streptophyta</taxon>
        <taxon>Embryophyta</taxon>
        <taxon>Tracheophyta</taxon>
        <taxon>Spermatophyta</taxon>
        <taxon>Magnoliopsida</taxon>
        <taxon>eudicotyledons</taxon>
        <taxon>Gunneridae</taxon>
        <taxon>Pentapetalae</taxon>
        <taxon>rosids</taxon>
        <taxon>fabids</taxon>
        <taxon>Fabales</taxon>
        <taxon>Fabaceae</taxon>
        <taxon>Papilionoideae</taxon>
        <taxon>50 kb inversion clade</taxon>
        <taxon>NPAAA clade</taxon>
        <taxon>Hologalegina</taxon>
        <taxon>IRL clade</taxon>
        <taxon>Trifolieae</taxon>
        <taxon>Trifolium</taxon>
    </lineage>
</organism>
<evidence type="ECO:0000256" key="1">
    <source>
        <dbReference type="ARBA" id="ARBA00008683"/>
    </source>
</evidence>
<evidence type="ECO:0000256" key="3">
    <source>
        <dbReference type="ARBA" id="ARBA00022801"/>
    </source>
</evidence>
<reference evidence="5 6" key="1">
    <citation type="journal article" date="2018" name="Front. Plant Sci.">
        <title>Red Clover (Trifolium pratense) and Zigzag Clover (T. medium) - A Picture of Genomic Similarities and Differences.</title>
        <authorList>
            <person name="Dluhosova J."/>
            <person name="Istvanek J."/>
            <person name="Nedelnik J."/>
            <person name="Repkova J."/>
        </authorList>
    </citation>
    <scope>NUCLEOTIDE SEQUENCE [LARGE SCALE GENOMIC DNA]</scope>
    <source>
        <strain evidence="6">cv. 10/8</strain>
        <tissue evidence="5">Leaf</tissue>
    </source>
</reference>
<dbReference type="Gene3D" id="3.90.226.10">
    <property type="entry name" value="2-enoyl-CoA Hydratase, Chain A, domain 1"/>
    <property type="match status" value="1"/>
</dbReference>
<proteinExistence type="inferred from homology"/>
<keyword evidence="6" id="KW-1185">Reference proteome</keyword>
<accession>A0A392PUG3</accession>
<comment type="similarity">
    <text evidence="1">Belongs to the peptidase S49 family.</text>
</comment>